<dbReference type="SUPFAM" id="SSF51726">
    <property type="entry name" value="UROD/MetE-like"/>
    <property type="match status" value="1"/>
</dbReference>
<name>A0A4V6HRC7_9FIRM</name>
<dbReference type="GO" id="GO:0006779">
    <property type="term" value="P:porphyrin-containing compound biosynthetic process"/>
    <property type="evidence" value="ECO:0007669"/>
    <property type="project" value="InterPro"/>
</dbReference>
<dbReference type="GO" id="GO:0032259">
    <property type="term" value="P:methylation"/>
    <property type="evidence" value="ECO:0007669"/>
    <property type="project" value="UniProtKB-KW"/>
</dbReference>
<dbReference type="STRING" id="180332.GCA_000797495_00091"/>
<dbReference type="Gene3D" id="3.20.20.210">
    <property type="match status" value="1"/>
</dbReference>
<sequence>MNNQVTDQAANPITNQNTVRMSKKERVWAAIRHMESDRVPKGELYIQPQIANKLLGADYPTDHQHFERDKKVRELLHMDLVNVGDWPEWEIGQTDDGKKVLQSVYGQTFLAGEESKCLLKPPVDIEDAGEYQEPDIARVTGELVEKYAKETDFFVFAQVGGPISMLNEMYPMEDYMVNCITYPEETHILTEKVIAFEIKKAKLFLDKGADAILIADDMAFNTGVFLPPYVMEENVYPFYKQMIREIKAYKNIPVFLHSDGNLNSVMDDLVECGFDGIQSLQPSAGMDIRRIKDKYGERLCLWGNIDLDYIMCFGTVEEVQADVRKTIEAASPGGGFILSTCNTMVDIIPPENILAMIREADIQSGDDQGS</sequence>
<protein>
    <submittedName>
        <fullName evidence="2">Methylcobalamin:coenzyme M methyltransferase</fullName>
    </submittedName>
</protein>
<proteinExistence type="predicted"/>
<evidence type="ECO:0000313" key="3">
    <source>
        <dbReference type="Proteomes" id="UP000306509"/>
    </source>
</evidence>
<dbReference type="GO" id="GO:0004853">
    <property type="term" value="F:uroporphyrinogen decarboxylase activity"/>
    <property type="evidence" value="ECO:0007669"/>
    <property type="project" value="InterPro"/>
</dbReference>
<dbReference type="AlphaFoldDB" id="A0A4V6HRC7"/>
<evidence type="ECO:0000259" key="1">
    <source>
        <dbReference type="Pfam" id="PF01208"/>
    </source>
</evidence>
<evidence type="ECO:0000313" key="2">
    <source>
        <dbReference type="EMBL" id="TLC98557.1"/>
    </source>
</evidence>
<dbReference type="InterPro" id="IPR038071">
    <property type="entry name" value="UROD/MetE-like_sf"/>
</dbReference>
<keyword evidence="2" id="KW-0489">Methyltransferase</keyword>
<dbReference type="PANTHER" id="PTHR47099">
    <property type="entry name" value="METHYLCOBAMIDE:COM METHYLTRANSFERASE MTBA"/>
    <property type="match status" value="1"/>
</dbReference>
<dbReference type="PANTHER" id="PTHR47099:SF1">
    <property type="entry name" value="METHYLCOBAMIDE:COM METHYLTRANSFERASE MTBA"/>
    <property type="match status" value="1"/>
</dbReference>
<dbReference type="InterPro" id="IPR052024">
    <property type="entry name" value="Methanogen_methyltrans"/>
</dbReference>
<feature type="domain" description="Uroporphyrinogen decarboxylase (URO-D)" evidence="1">
    <location>
        <begin position="119"/>
        <end position="360"/>
    </location>
</feature>
<reference evidence="2 3" key="1">
    <citation type="journal article" date="2019" name="Anaerobe">
        <title>Detection of Robinsoniella peoriensis in multiple bone samples of a trauma patient.</title>
        <authorList>
            <person name="Schrottner P."/>
            <person name="Hartwich K."/>
            <person name="Bunk B."/>
            <person name="Schober I."/>
            <person name="Helbig S."/>
            <person name="Rudolph W.W."/>
            <person name="Gunzer F."/>
        </authorList>
    </citation>
    <scope>NUCLEOTIDE SEQUENCE [LARGE SCALE GENOMIC DNA]</scope>
    <source>
        <strain evidence="2 3">DSM 106044</strain>
    </source>
</reference>
<accession>A0A4V6HRC7</accession>
<organism evidence="2 3">
    <name type="scientific">Robinsoniella peoriensis</name>
    <dbReference type="NCBI Taxonomy" id="180332"/>
    <lineage>
        <taxon>Bacteria</taxon>
        <taxon>Bacillati</taxon>
        <taxon>Bacillota</taxon>
        <taxon>Clostridia</taxon>
        <taxon>Lachnospirales</taxon>
        <taxon>Lachnospiraceae</taxon>
        <taxon>Robinsoniella</taxon>
    </lineage>
</organism>
<dbReference type="GO" id="GO:0008168">
    <property type="term" value="F:methyltransferase activity"/>
    <property type="evidence" value="ECO:0007669"/>
    <property type="project" value="UniProtKB-KW"/>
</dbReference>
<dbReference type="InterPro" id="IPR000257">
    <property type="entry name" value="Uroporphyrinogen_deCOase"/>
</dbReference>
<dbReference type="Pfam" id="PF01208">
    <property type="entry name" value="URO-D"/>
    <property type="match status" value="1"/>
</dbReference>
<dbReference type="EMBL" id="QGQD01000092">
    <property type="protein sequence ID" value="TLC98557.1"/>
    <property type="molecule type" value="Genomic_DNA"/>
</dbReference>
<gene>
    <name evidence="2" type="ORF">DSM106044_04667</name>
</gene>
<keyword evidence="2" id="KW-0808">Transferase</keyword>
<comment type="caution">
    <text evidence="2">The sequence shown here is derived from an EMBL/GenBank/DDBJ whole genome shotgun (WGS) entry which is preliminary data.</text>
</comment>
<keyword evidence="3" id="KW-1185">Reference proteome</keyword>
<dbReference type="Proteomes" id="UP000306509">
    <property type="component" value="Unassembled WGS sequence"/>
</dbReference>